<keyword evidence="6" id="KW-1185">Reference proteome</keyword>
<dbReference type="Gene3D" id="3.40.50.1580">
    <property type="entry name" value="Nucleoside phosphorylase domain"/>
    <property type="match status" value="1"/>
</dbReference>
<dbReference type="PANTHER" id="PTHR43691">
    <property type="entry name" value="URIDINE PHOSPHORYLASE"/>
    <property type="match status" value="1"/>
</dbReference>
<comment type="catalytic activity">
    <reaction evidence="3">
        <text>uridine + phosphate = alpha-D-ribose 1-phosphate + uracil</text>
        <dbReference type="Rhea" id="RHEA:24388"/>
        <dbReference type="ChEBI" id="CHEBI:16704"/>
        <dbReference type="ChEBI" id="CHEBI:17568"/>
        <dbReference type="ChEBI" id="CHEBI:43474"/>
        <dbReference type="ChEBI" id="CHEBI:57720"/>
        <dbReference type="EC" id="2.4.2.3"/>
    </reaction>
</comment>
<comment type="caution">
    <text evidence="5">The sequence shown here is derived from an EMBL/GenBank/DDBJ whole genome shotgun (WGS) entry which is preliminary data.</text>
</comment>
<dbReference type="AlphaFoldDB" id="A0A0W0V7R0"/>
<dbReference type="EC" id="2.4.2.3" evidence="1"/>
<gene>
    <name evidence="5" type="ORF">Ljor_0454</name>
</gene>
<evidence type="ECO:0000256" key="1">
    <source>
        <dbReference type="ARBA" id="ARBA00011888"/>
    </source>
</evidence>
<dbReference type="EMBL" id="LNYJ01000011">
    <property type="protein sequence ID" value="KTD16148.1"/>
    <property type="molecule type" value="Genomic_DNA"/>
</dbReference>
<dbReference type="GO" id="GO:0004850">
    <property type="term" value="F:uridine phosphorylase activity"/>
    <property type="evidence" value="ECO:0007669"/>
    <property type="project" value="UniProtKB-EC"/>
</dbReference>
<dbReference type="PATRIC" id="fig|456.5.peg.480"/>
<accession>A0A0W0V7R0</accession>
<dbReference type="Proteomes" id="UP000055035">
    <property type="component" value="Unassembled WGS sequence"/>
</dbReference>
<organism evidence="5 6">
    <name type="scientific">Legionella jordanis</name>
    <dbReference type="NCBI Taxonomy" id="456"/>
    <lineage>
        <taxon>Bacteria</taxon>
        <taxon>Pseudomonadati</taxon>
        <taxon>Pseudomonadota</taxon>
        <taxon>Gammaproteobacteria</taxon>
        <taxon>Legionellales</taxon>
        <taxon>Legionellaceae</taxon>
        <taxon>Legionella</taxon>
    </lineage>
</organism>
<evidence type="ECO:0000313" key="6">
    <source>
        <dbReference type="Proteomes" id="UP000055035"/>
    </source>
</evidence>
<dbReference type="PANTHER" id="PTHR43691:SF11">
    <property type="entry name" value="FI09636P-RELATED"/>
    <property type="match status" value="1"/>
</dbReference>
<proteinExistence type="predicted"/>
<evidence type="ECO:0000256" key="2">
    <source>
        <dbReference type="ARBA" id="ARBA00021980"/>
    </source>
</evidence>
<dbReference type="GO" id="GO:0005829">
    <property type="term" value="C:cytosol"/>
    <property type="evidence" value="ECO:0007669"/>
    <property type="project" value="TreeGrafter"/>
</dbReference>
<dbReference type="Pfam" id="PF01048">
    <property type="entry name" value="PNP_UDP_1"/>
    <property type="match status" value="1"/>
</dbReference>
<feature type="domain" description="Nucleoside phosphorylase" evidence="4">
    <location>
        <begin position="28"/>
        <end position="263"/>
    </location>
</feature>
<dbReference type="InterPro" id="IPR035994">
    <property type="entry name" value="Nucleoside_phosphorylase_sf"/>
</dbReference>
<protein>
    <recommendedName>
        <fullName evidence="2">Uridine phosphorylase</fullName>
        <ecNumber evidence="1">2.4.2.3</ecNumber>
    </recommendedName>
</protein>
<evidence type="ECO:0000259" key="4">
    <source>
        <dbReference type="Pfam" id="PF01048"/>
    </source>
</evidence>
<dbReference type="InterPro" id="IPR000845">
    <property type="entry name" value="Nucleoside_phosphorylase_d"/>
</dbReference>
<dbReference type="RefSeq" id="WP_058470024.1">
    <property type="nucleotide sequence ID" value="NZ_CAAAIC010000007.1"/>
</dbReference>
<name>A0A0W0V7R0_9GAMM</name>
<evidence type="ECO:0000313" key="5">
    <source>
        <dbReference type="EMBL" id="KTD16148.1"/>
    </source>
</evidence>
<sequence length="293" mass="32379">MIKPADLPFNKRGAVYHLDLRAEELADLVITVGDPGRVQQVSQYFDRVEVQRIHREFVTHTGYIGNQRLTVISTGIGMPNIDIVMTELDALANLDVESRSFREKTKRLSIIRLGTTGGIKEECRPGDVIVSQYGIGFDTLMQYYEFPRSQNLLELQSALEIQLRGETGPFFVAEADQNLLDGFKSLGVVGISATCGGFYGPQGRSLRLPLRYPNFLNALKEFSFSGLGITNLEMETAAILGLGSALGHRCLSISVVLTNRMNGDFLSSSRINIDKLIISFLEKVPHVFTASTS</sequence>
<dbReference type="CDD" id="cd00436">
    <property type="entry name" value="UP_TbUP-like"/>
    <property type="match status" value="1"/>
</dbReference>
<evidence type="ECO:0000256" key="3">
    <source>
        <dbReference type="ARBA" id="ARBA00048447"/>
    </source>
</evidence>
<dbReference type="STRING" id="456.Ljor_0454"/>
<dbReference type="GO" id="GO:0009116">
    <property type="term" value="P:nucleoside metabolic process"/>
    <property type="evidence" value="ECO:0007669"/>
    <property type="project" value="InterPro"/>
</dbReference>
<dbReference type="SUPFAM" id="SSF53167">
    <property type="entry name" value="Purine and uridine phosphorylases"/>
    <property type="match status" value="1"/>
</dbReference>
<reference evidence="5 6" key="1">
    <citation type="submission" date="2015-11" db="EMBL/GenBank/DDBJ databases">
        <title>Genomic analysis of 38 Legionella species identifies large and diverse effector repertoires.</title>
        <authorList>
            <person name="Burstein D."/>
            <person name="Amaro F."/>
            <person name="Zusman T."/>
            <person name="Lifshitz Z."/>
            <person name="Cohen O."/>
            <person name="Gilbert J.A."/>
            <person name="Pupko T."/>
            <person name="Shuman H.A."/>
            <person name="Segal G."/>
        </authorList>
    </citation>
    <scope>NUCLEOTIDE SEQUENCE [LARGE SCALE GENOMIC DNA]</scope>
    <source>
        <strain evidence="5 6">BL-540</strain>
    </source>
</reference>
<dbReference type="OrthoDB" id="5296640at2"/>